<dbReference type="PROSITE" id="PS00893">
    <property type="entry name" value="NUDIX_BOX"/>
    <property type="match status" value="1"/>
</dbReference>
<feature type="domain" description="Nudix hydrolase" evidence="3">
    <location>
        <begin position="19"/>
        <end position="144"/>
    </location>
</feature>
<reference evidence="4 5" key="1">
    <citation type="journal article" date="2016" name="Nat. Commun.">
        <title>Thousands of microbial genomes shed light on interconnected biogeochemical processes in an aquifer system.</title>
        <authorList>
            <person name="Anantharaman K."/>
            <person name="Brown C.T."/>
            <person name="Hug L.A."/>
            <person name="Sharon I."/>
            <person name="Castelle C.J."/>
            <person name="Probst A.J."/>
            <person name="Thomas B.C."/>
            <person name="Singh A."/>
            <person name="Wilkins M.J."/>
            <person name="Karaoz U."/>
            <person name="Brodie E.L."/>
            <person name="Williams K.H."/>
            <person name="Hubbard S.S."/>
            <person name="Banfield J.F."/>
        </authorList>
    </citation>
    <scope>NUCLEOTIDE SEQUENCE [LARGE SCALE GENOMIC DNA]</scope>
</reference>
<dbReference type="InterPro" id="IPR015797">
    <property type="entry name" value="NUDIX_hydrolase-like_dom_sf"/>
</dbReference>
<dbReference type="Pfam" id="PF00293">
    <property type="entry name" value="NUDIX"/>
    <property type="match status" value="1"/>
</dbReference>
<evidence type="ECO:0000256" key="2">
    <source>
        <dbReference type="RuleBase" id="RU003476"/>
    </source>
</evidence>
<gene>
    <name evidence="4" type="ORF">A2172_01930</name>
</gene>
<keyword evidence="1 2" id="KW-0378">Hydrolase</keyword>
<evidence type="ECO:0000313" key="4">
    <source>
        <dbReference type="EMBL" id="OGY22832.1"/>
    </source>
</evidence>
<comment type="similarity">
    <text evidence="2">Belongs to the Nudix hydrolase family.</text>
</comment>
<dbReference type="Proteomes" id="UP000176631">
    <property type="component" value="Unassembled WGS sequence"/>
</dbReference>
<dbReference type="InterPro" id="IPR020476">
    <property type="entry name" value="Nudix_hydrolase"/>
</dbReference>
<evidence type="ECO:0000256" key="1">
    <source>
        <dbReference type="ARBA" id="ARBA00022801"/>
    </source>
</evidence>
<dbReference type="GO" id="GO:0016787">
    <property type="term" value="F:hydrolase activity"/>
    <property type="evidence" value="ECO:0007669"/>
    <property type="project" value="UniProtKB-KW"/>
</dbReference>
<proteinExistence type="inferred from homology"/>
<dbReference type="SUPFAM" id="SSF55811">
    <property type="entry name" value="Nudix"/>
    <property type="match status" value="1"/>
</dbReference>
<dbReference type="CDD" id="cd18873">
    <property type="entry name" value="NUDIX_NadM_like"/>
    <property type="match status" value="1"/>
</dbReference>
<dbReference type="PANTHER" id="PTHR43736:SF1">
    <property type="entry name" value="DIHYDRONEOPTERIN TRIPHOSPHATE DIPHOSPHATASE"/>
    <property type="match status" value="1"/>
</dbReference>
<dbReference type="InterPro" id="IPR000086">
    <property type="entry name" value="NUDIX_hydrolase_dom"/>
</dbReference>
<accession>A0A1G1W574</accession>
<name>A0A1G1W574_9BACT</name>
<dbReference type="InterPro" id="IPR020084">
    <property type="entry name" value="NUDIX_hydrolase_CS"/>
</dbReference>
<comment type="caution">
    <text evidence="4">The sequence shown here is derived from an EMBL/GenBank/DDBJ whole genome shotgun (WGS) entry which is preliminary data.</text>
</comment>
<organism evidence="4 5">
    <name type="scientific">Candidatus Woykebacteria bacterium RBG_13_40_15</name>
    <dbReference type="NCBI Taxonomy" id="1802593"/>
    <lineage>
        <taxon>Bacteria</taxon>
        <taxon>Candidatus Woykeibacteriota</taxon>
    </lineage>
</organism>
<protein>
    <recommendedName>
        <fullName evidence="3">Nudix hydrolase domain-containing protein</fullName>
    </recommendedName>
</protein>
<dbReference type="PANTHER" id="PTHR43736">
    <property type="entry name" value="ADP-RIBOSE PYROPHOSPHATASE"/>
    <property type="match status" value="1"/>
</dbReference>
<evidence type="ECO:0000313" key="5">
    <source>
        <dbReference type="Proteomes" id="UP000176631"/>
    </source>
</evidence>
<sequence length="148" mass="17042">MDNKQLLNCKKCGFVFWNNPKPVVSTLIEKDGNVLMLKRAQEPFKGHWVLPGGFVDYDEEPEAAAIREFKEEAGLNIQIESVISAYRIGNDPRGVHIDIVYVGRAGGKPKLDAKDFAKYGYFPLDRLPDKIAYKHREVIINWRKWLHE</sequence>
<dbReference type="EMBL" id="MHCP01000031">
    <property type="protein sequence ID" value="OGY22832.1"/>
    <property type="molecule type" value="Genomic_DNA"/>
</dbReference>
<dbReference type="PROSITE" id="PS51462">
    <property type="entry name" value="NUDIX"/>
    <property type="match status" value="1"/>
</dbReference>
<dbReference type="PRINTS" id="PR00502">
    <property type="entry name" value="NUDIXFAMILY"/>
</dbReference>
<evidence type="ECO:0000259" key="3">
    <source>
        <dbReference type="PROSITE" id="PS51462"/>
    </source>
</evidence>
<dbReference type="AlphaFoldDB" id="A0A1G1W574"/>
<dbReference type="STRING" id="1802593.A2172_01930"/>
<dbReference type="Gene3D" id="3.90.79.10">
    <property type="entry name" value="Nucleoside Triphosphate Pyrophosphohydrolase"/>
    <property type="match status" value="1"/>
</dbReference>